<dbReference type="Proteomes" id="UP000789325">
    <property type="component" value="Unassembled WGS sequence"/>
</dbReference>
<organism evidence="5 6">
    <name type="scientific">Rubneribacter badeniensis</name>
    <dbReference type="NCBI Taxonomy" id="2070688"/>
    <lineage>
        <taxon>Bacteria</taxon>
        <taxon>Bacillati</taxon>
        <taxon>Actinomycetota</taxon>
        <taxon>Coriobacteriia</taxon>
        <taxon>Eggerthellales</taxon>
        <taxon>Eggerthellaceae</taxon>
        <taxon>Rubneribacter</taxon>
    </lineage>
</organism>
<dbReference type="GO" id="GO:0004386">
    <property type="term" value="F:helicase activity"/>
    <property type="evidence" value="ECO:0007669"/>
    <property type="project" value="UniProtKB-KW"/>
</dbReference>
<sequence length="973" mass="101696">MPFQSHIFDNADAALGAACSMLAAFSAAGEEPTLLAPTPTAALRVRRALSEDPSAFGSRVETPASWVADRWELFGDGRRLVNAAERELLVRRALVETADAVARPGSTPGVIDLASKLAREALPRIAAVDGAEAKRLGLGAADQALVAALRSYAGLLEERGLAEASQAAWELSALLPARPLVLLGFDELPLHLEALVSALAERASVVRLDDGCRDPFPDTRRAPELSALAGRLYRAGAEPVEPTGAVRFLVPAGRYAAPALVLDELVAAVARERAAARRERRDPLPAAVCARDPRGLFDDLADALLARGVSAAVAATRPFSQTAFGRAFSALAALATGEGRLVERASDFALSAFSGMPADAAGRLDAAWRGDRAVDAARLVRDLSDASPVAADALAALSRKDAEGALRALEGRVRSAEGLDAAFRAEALAAAARARRFVAACGTAGAYLPSVLPLLERASCPASARTAPQGGAAGPDAMFLPLSDAAELPACSASALFVCDLTSQAYPVRAEEDAGALLLERLGLARPRDPLAASRRRFFRALCAARSEVVCERELNTQDAGEAYPAVMLEELLDCYRGASAGPGEDADQATGLPARLVPFARTAGEDALHENLALVSADALAPGAGEEWELSRAGEVVRAERVALPRRAVAGAHGAGCDAQRVVLSPSALEAYLECPCKWLASRRLRLSEPDAGFGPAEMGSFSHGVLKSFYERFREAGGRKVSRENVGAARALLGETFDRHLALQPGLDRSRSPLVPLTAVERAEVRELKRTLSSYLDRECDLLPGFAPAHLEFEFGGFEAFPYGGCLLRGSVDRIDVNDRGQAVVIDYKGSLSRDHALAASSPAAQAAGAVLPHRVQALVYAQVARRVLGLDVVGALYVSYGRKGGVSGAFDRAVLGPADLPGIDGEKCGAPGPACEAVGAASFSELVDAVEEGVACAVGSLARGVVDPDPRGGDPCGFCPVPACERRRDA</sequence>
<dbReference type="Gene3D" id="3.90.320.10">
    <property type="match status" value="1"/>
</dbReference>
<gene>
    <name evidence="5" type="ORF">K8V16_10720</name>
</gene>
<feature type="domain" description="PD-(D/E)XK endonuclease-like" evidence="4">
    <location>
        <begin position="665"/>
        <end position="966"/>
    </location>
</feature>
<evidence type="ECO:0000259" key="4">
    <source>
        <dbReference type="Pfam" id="PF12705"/>
    </source>
</evidence>
<evidence type="ECO:0000313" key="5">
    <source>
        <dbReference type="EMBL" id="HJH44249.1"/>
    </source>
</evidence>
<reference evidence="5" key="1">
    <citation type="journal article" date="2021" name="PeerJ">
        <title>Extensive microbial diversity within the chicken gut microbiome revealed by metagenomics and culture.</title>
        <authorList>
            <person name="Gilroy R."/>
            <person name="Ravi A."/>
            <person name="Getino M."/>
            <person name="Pursley I."/>
            <person name="Horton D.L."/>
            <person name="Alikhan N.F."/>
            <person name="Baker D."/>
            <person name="Gharbi K."/>
            <person name="Hall N."/>
            <person name="Watson M."/>
            <person name="Adriaenssens E.M."/>
            <person name="Foster-Nyarko E."/>
            <person name="Jarju S."/>
            <person name="Secka A."/>
            <person name="Antonio M."/>
            <person name="Oren A."/>
            <person name="Chaudhuri R.R."/>
            <person name="La Ragione R."/>
            <person name="Hildebrand F."/>
            <person name="Pallen M.J."/>
        </authorList>
    </citation>
    <scope>NUCLEOTIDE SEQUENCE</scope>
    <source>
        <strain evidence="5">USAMLcec12-2067</strain>
    </source>
</reference>
<accession>A0A9D2VMA2</accession>
<name>A0A9D2VMA2_9ACTN</name>
<keyword evidence="2" id="KW-0547">Nucleotide-binding</keyword>
<keyword evidence="3" id="KW-0234">DNA repair</keyword>
<evidence type="ECO:0000256" key="3">
    <source>
        <dbReference type="ARBA" id="ARBA00023204"/>
    </source>
</evidence>
<comment type="caution">
    <text evidence="5">The sequence shown here is derived from an EMBL/GenBank/DDBJ whole genome shotgun (WGS) entry which is preliminary data.</text>
</comment>
<proteinExistence type="predicted"/>
<dbReference type="InterPro" id="IPR038726">
    <property type="entry name" value="PDDEXK_AddAB-type"/>
</dbReference>
<dbReference type="EMBL" id="DYZL01000212">
    <property type="protein sequence ID" value="HJH44249.1"/>
    <property type="molecule type" value="Genomic_DNA"/>
</dbReference>
<keyword evidence="2" id="KW-0347">Helicase</keyword>
<evidence type="ECO:0000256" key="2">
    <source>
        <dbReference type="ARBA" id="ARBA00022806"/>
    </source>
</evidence>
<dbReference type="GO" id="GO:0006281">
    <property type="term" value="P:DNA repair"/>
    <property type="evidence" value="ECO:0007669"/>
    <property type="project" value="UniProtKB-KW"/>
</dbReference>
<protein>
    <submittedName>
        <fullName evidence="5">PD-(D/E)XK nuclease family protein</fullName>
    </submittedName>
</protein>
<reference evidence="5" key="2">
    <citation type="submission" date="2021-09" db="EMBL/GenBank/DDBJ databases">
        <authorList>
            <person name="Gilroy R."/>
        </authorList>
    </citation>
    <scope>NUCLEOTIDE SEQUENCE</scope>
    <source>
        <strain evidence="5">USAMLcec12-2067</strain>
    </source>
</reference>
<dbReference type="Pfam" id="PF12705">
    <property type="entry name" value="PDDEXK_1"/>
    <property type="match status" value="1"/>
</dbReference>
<dbReference type="InterPro" id="IPR011604">
    <property type="entry name" value="PDDEXK-like_dom_sf"/>
</dbReference>
<evidence type="ECO:0000256" key="1">
    <source>
        <dbReference type="ARBA" id="ARBA00022763"/>
    </source>
</evidence>
<keyword evidence="2" id="KW-0378">Hydrolase</keyword>
<keyword evidence="1" id="KW-0227">DNA damage</keyword>
<dbReference type="AlphaFoldDB" id="A0A9D2VMA2"/>
<keyword evidence="2" id="KW-0067">ATP-binding</keyword>
<evidence type="ECO:0000313" key="6">
    <source>
        <dbReference type="Proteomes" id="UP000789325"/>
    </source>
</evidence>